<feature type="transmembrane region" description="Helical" evidence="7">
    <location>
        <begin position="203"/>
        <end position="223"/>
    </location>
</feature>
<gene>
    <name evidence="9" type="ORF">J2Y69_003493</name>
</gene>
<evidence type="ECO:0000256" key="4">
    <source>
        <dbReference type="ARBA" id="ARBA00022989"/>
    </source>
</evidence>
<dbReference type="Proteomes" id="UP001259347">
    <property type="component" value="Unassembled WGS sequence"/>
</dbReference>
<dbReference type="InterPro" id="IPR019108">
    <property type="entry name" value="Caa3_assmbl_CtaG-rel"/>
</dbReference>
<feature type="domain" description="Copper resistance protein D" evidence="8">
    <location>
        <begin position="273"/>
        <end position="380"/>
    </location>
</feature>
<evidence type="ECO:0000313" key="9">
    <source>
        <dbReference type="EMBL" id="MDR6868867.1"/>
    </source>
</evidence>
<feature type="transmembrane region" description="Helical" evidence="7">
    <location>
        <begin position="605"/>
        <end position="630"/>
    </location>
</feature>
<proteinExistence type="predicted"/>
<comment type="caution">
    <text evidence="9">The sequence shown here is derived from an EMBL/GenBank/DDBJ whole genome shotgun (WGS) entry which is preliminary data.</text>
</comment>
<feature type="transmembrane region" description="Helical" evidence="7">
    <location>
        <begin position="146"/>
        <end position="164"/>
    </location>
</feature>
<feature type="transmembrane region" description="Helical" evidence="7">
    <location>
        <begin position="359"/>
        <end position="381"/>
    </location>
</feature>
<sequence length="720" mass="77167">MTRTALPPVTNRAMIARVAGPAVLVIAALAALFVALAFGGAAAPLAIRDPGVVVRWGLPVAKLVSNLGGAVMLGSLVLALFGLRSGARSFDVALDTASIGAAVFTVSSAVAAFLTFLLAFPVEVNAGPEFGAQFGRFLLELDLGRAWLITVLAGAVITVAAFAFRSWTPTLITAILGAAAFIPLATQGHAGDLAGHNAAVNSLLLHTVGAAVWLGGLVLLVVVRGSRTELVGAEGAEPRGKKGARTKGASSAKGPSAKGREVSDARPVSLADLLRRYSAIALAAYIVVAISGVARSIIAVGSWEALWTPYGKIVLVKVVLLGALGAFGAWYRTRLIPRIERAGTSPDDGTTRTRASRAFWTLVLAELALMGLASGAAAALARTPPPTGTEPAAVRTPAEILTSSSLPPEFTLDRWFTQWNLDLIWAVIAGFGLFFYLAGVWRLHRRGDSWPIHRTIFWTLGMLMLIWVTGGPINAYQEFLFSVHMLGHMMLSMAIPLLLVAGAPVTLALRAIDKREDDSRGAREWILWGVHSRFSRVVTNPFVAAAIFVLSLWAFYFTDIVRWAMKDHIGHQWMTIHFLISGYLFVLSLVGADPVPYRLPYPGRLITLIAVMATHAFFGMAIMMQSGLMVAEWFGSMGRTWGPTPMEDQYIGGGIAWSIGEIPTLILAITVAIQWSRSDARDGRRRDRHADRTGDAELAEYNAKLAAIAERDRRDAARGR</sequence>
<keyword evidence="4 7" id="KW-1133">Transmembrane helix</keyword>
<evidence type="ECO:0000259" key="8">
    <source>
        <dbReference type="Pfam" id="PF05425"/>
    </source>
</evidence>
<feature type="transmembrane region" description="Helical" evidence="7">
    <location>
        <begin position="650"/>
        <end position="676"/>
    </location>
</feature>
<feature type="transmembrane region" description="Helical" evidence="7">
    <location>
        <begin position="310"/>
        <end position="331"/>
    </location>
</feature>
<dbReference type="InterPro" id="IPR008457">
    <property type="entry name" value="Cu-R_CopD_dom"/>
</dbReference>
<comment type="subcellular location">
    <subcellularLocation>
        <location evidence="1">Cell membrane</location>
        <topology evidence="1">Multi-pass membrane protein</topology>
    </subcellularLocation>
</comment>
<evidence type="ECO:0000256" key="3">
    <source>
        <dbReference type="ARBA" id="ARBA00022692"/>
    </source>
</evidence>
<feature type="transmembrane region" description="Helical" evidence="7">
    <location>
        <begin position="279"/>
        <end position="298"/>
    </location>
</feature>
<keyword evidence="5 7" id="KW-0472">Membrane</keyword>
<accession>A0ABU1SIZ9</accession>
<evidence type="ECO:0000256" key="7">
    <source>
        <dbReference type="SAM" id="Phobius"/>
    </source>
</evidence>
<feature type="transmembrane region" description="Helical" evidence="7">
    <location>
        <begin position="493"/>
        <end position="512"/>
    </location>
</feature>
<feature type="transmembrane region" description="Helical" evidence="7">
    <location>
        <begin position="99"/>
        <end position="120"/>
    </location>
</feature>
<dbReference type="InterPro" id="IPR032694">
    <property type="entry name" value="CopC/D"/>
</dbReference>
<reference evidence="9 10" key="1">
    <citation type="submission" date="2023-07" db="EMBL/GenBank/DDBJ databases">
        <title>Sorghum-associated microbial communities from plants grown in Nebraska, USA.</title>
        <authorList>
            <person name="Schachtman D."/>
        </authorList>
    </citation>
    <scope>NUCLEOTIDE SEQUENCE [LARGE SCALE GENOMIC DNA]</scope>
    <source>
        <strain evidence="9 10">2980</strain>
    </source>
</reference>
<dbReference type="EMBL" id="JAVDUM010000018">
    <property type="protein sequence ID" value="MDR6868867.1"/>
    <property type="molecule type" value="Genomic_DNA"/>
</dbReference>
<evidence type="ECO:0000256" key="2">
    <source>
        <dbReference type="ARBA" id="ARBA00022475"/>
    </source>
</evidence>
<dbReference type="Pfam" id="PF09678">
    <property type="entry name" value="Caa3_CtaG"/>
    <property type="match status" value="1"/>
</dbReference>
<feature type="transmembrane region" description="Helical" evidence="7">
    <location>
        <begin position="533"/>
        <end position="556"/>
    </location>
</feature>
<evidence type="ECO:0000256" key="1">
    <source>
        <dbReference type="ARBA" id="ARBA00004651"/>
    </source>
</evidence>
<dbReference type="PANTHER" id="PTHR34820:SF4">
    <property type="entry name" value="INNER MEMBRANE PROTEIN YEBZ"/>
    <property type="match status" value="1"/>
</dbReference>
<keyword evidence="10" id="KW-1185">Reference proteome</keyword>
<organism evidence="9 10">
    <name type="scientific">Microbacterium resistens</name>
    <dbReference type="NCBI Taxonomy" id="156977"/>
    <lineage>
        <taxon>Bacteria</taxon>
        <taxon>Bacillati</taxon>
        <taxon>Actinomycetota</taxon>
        <taxon>Actinomycetes</taxon>
        <taxon>Micrococcales</taxon>
        <taxon>Microbacteriaceae</taxon>
        <taxon>Microbacterium</taxon>
    </lineage>
</organism>
<keyword evidence="2" id="KW-1003">Cell membrane</keyword>
<name>A0ABU1SIZ9_9MICO</name>
<feature type="region of interest" description="Disordered" evidence="6">
    <location>
        <begin position="234"/>
        <end position="260"/>
    </location>
</feature>
<keyword evidence="3 7" id="KW-0812">Transmembrane</keyword>
<evidence type="ECO:0000256" key="6">
    <source>
        <dbReference type="SAM" id="MobiDB-lite"/>
    </source>
</evidence>
<feature type="transmembrane region" description="Helical" evidence="7">
    <location>
        <begin position="455"/>
        <end position="473"/>
    </location>
</feature>
<dbReference type="PANTHER" id="PTHR34820">
    <property type="entry name" value="INNER MEMBRANE PROTEIN YEBZ"/>
    <property type="match status" value="1"/>
</dbReference>
<evidence type="ECO:0000313" key="10">
    <source>
        <dbReference type="Proteomes" id="UP001259347"/>
    </source>
</evidence>
<dbReference type="Pfam" id="PF05425">
    <property type="entry name" value="CopD"/>
    <property type="match status" value="1"/>
</dbReference>
<feature type="transmembrane region" description="Helical" evidence="7">
    <location>
        <begin position="67"/>
        <end position="87"/>
    </location>
</feature>
<feature type="transmembrane region" description="Helical" evidence="7">
    <location>
        <begin position="171"/>
        <end position="191"/>
    </location>
</feature>
<feature type="transmembrane region" description="Helical" evidence="7">
    <location>
        <begin position="423"/>
        <end position="443"/>
    </location>
</feature>
<protein>
    <submittedName>
        <fullName evidence="9">Copper resistance protein D</fullName>
    </submittedName>
</protein>
<feature type="transmembrane region" description="Helical" evidence="7">
    <location>
        <begin position="21"/>
        <end position="47"/>
    </location>
</feature>
<evidence type="ECO:0000256" key="5">
    <source>
        <dbReference type="ARBA" id="ARBA00023136"/>
    </source>
</evidence>
<feature type="transmembrane region" description="Helical" evidence="7">
    <location>
        <begin position="576"/>
        <end position="593"/>
    </location>
</feature>